<sequence length="59" mass="6698">MATSKQHPHPSGQVVSVRLPPDIIKRIEALAEHTGRSRGLYIRLALTAFLLQLEKDHWN</sequence>
<dbReference type="Pfam" id="PF01402">
    <property type="entry name" value="RHH_1"/>
    <property type="match status" value="1"/>
</dbReference>
<organism evidence="2 3">
    <name type="scientific">Arthrobacter bussei</name>
    <dbReference type="NCBI Taxonomy" id="2594179"/>
    <lineage>
        <taxon>Bacteria</taxon>
        <taxon>Bacillati</taxon>
        <taxon>Actinomycetota</taxon>
        <taxon>Actinomycetes</taxon>
        <taxon>Micrococcales</taxon>
        <taxon>Micrococcaceae</taxon>
        <taxon>Arthrobacter</taxon>
    </lineage>
</organism>
<dbReference type="OrthoDB" id="4413186at2"/>
<dbReference type="InterPro" id="IPR010985">
    <property type="entry name" value="Ribbon_hlx_hlx"/>
</dbReference>
<comment type="caution">
    <text evidence="2">The sequence shown here is derived from an EMBL/GenBank/DDBJ whole genome shotgun (WGS) entry which is preliminary data.</text>
</comment>
<proteinExistence type="predicted"/>
<reference evidence="3" key="1">
    <citation type="submission" date="2019-07" db="EMBL/GenBank/DDBJ databases">
        <title>Arthrobacter KR32 sp. nov., isolated from mountain cheese made of cows milk.</title>
        <authorList>
            <person name="Flegler A."/>
        </authorList>
    </citation>
    <scope>NUCLEOTIDE SEQUENCE [LARGE SCALE GENOMIC DNA]</scope>
    <source>
        <strain evidence="3">KR32</strain>
    </source>
</reference>
<protein>
    <submittedName>
        <fullName evidence="2">Ribbon-helix-helix protein, CopG family</fullName>
    </submittedName>
</protein>
<dbReference type="CDD" id="cd22233">
    <property type="entry name" value="RHH_CopAso-like"/>
    <property type="match status" value="1"/>
</dbReference>
<dbReference type="InterPro" id="IPR002145">
    <property type="entry name" value="CopG"/>
</dbReference>
<evidence type="ECO:0000313" key="3">
    <source>
        <dbReference type="Proteomes" id="UP000326464"/>
    </source>
</evidence>
<feature type="domain" description="Ribbon-helix-helix protein CopG" evidence="1">
    <location>
        <begin position="14"/>
        <end position="52"/>
    </location>
</feature>
<dbReference type="Proteomes" id="UP000326464">
    <property type="component" value="Unassembled WGS sequence"/>
</dbReference>
<dbReference type="AlphaFoldDB" id="A0A7X1TNM4"/>
<dbReference type="SUPFAM" id="SSF47598">
    <property type="entry name" value="Ribbon-helix-helix"/>
    <property type="match status" value="1"/>
</dbReference>
<gene>
    <name evidence="2" type="ORF">FNH21_08395</name>
</gene>
<dbReference type="GO" id="GO:0006355">
    <property type="term" value="P:regulation of DNA-templated transcription"/>
    <property type="evidence" value="ECO:0007669"/>
    <property type="project" value="InterPro"/>
</dbReference>
<keyword evidence="3" id="KW-1185">Reference proteome</keyword>
<evidence type="ECO:0000259" key="1">
    <source>
        <dbReference type="Pfam" id="PF01402"/>
    </source>
</evidence>
<evidence type="ECO:0000313" key="2">
    <source>
        <dbReference type="EMBL" id="MPY10735.1"/>
    </source>
</evidence>
<name>A0A7X1TNM4_9MICC</name>
<dbReference type="EMBL" id="VJXX01000002">
    <property type="protein sequence ID" value="MPY10735.1"/>
    <property type="molecule type" value="Genomic_DNA"/>
</dbReference>
<accession>A0A7X1TNM4</accession>